<reference evidence="5" key="1">
    <citation type="submission" date="2021-07" db="EMBL/GenBank/DDBJ databases">
        <title>Characterization of violacein-producing bacteria and related species.</title>
        <authorList>
            <person name="Wilson H.S."/>
            <person name="De Leon M.E."/>
        </authorList>
    </citation>
    <scope>NUCLEOTIDE SEQUENCE</scope>
    <source>
        <strain evidence="5">HSC-15S17</strain>
    </source>
</reference>
<dbReference type="RefSeq" id="WP_229225262.1">
    <property type="nucleotide sequence ID" value="NZ_JAHTGR010000091.1"/>
</dbReference>
<comment type="cofactor">
    <cofactor evidence="1">
        <name>pantetheine 4'-phosphate</name>
        <dbReference type="ChEBI" id="CHEBI:47942"/>
    </cofactor>
</comment>
<dbReference type="InterPro" id="IPR009081">
    <property type="entry name" value="PP-bd_ACP"/>
</dbReference>
<name>A0AA41L6X7_9BURK</name>
<feature type="domain" description="Carrier" evidence="4">
    <location>
        <begin position="51"/>
        <end position="125"/>
    </location>
</feature>
<accession>A0AA41L6X7</accession>
<dbReference type="Proteomes" id="UP001155901">
    <property type="component" value="Unassembled WGS sequence"/>
</dbReference>
<evidence type="ECO:0000313" key="5">
    <source>
        <dbReference type="EMBL" id="MBV6325749.1"/>
    </source>
</evidence>
<comment type="caution">
    <text evidence="5">The sequence shown here is derived from an EMBL/GenBank/DDBJ whole genome shotgun (WGS) entry which is preliminary data.</text>
</comment>
<evidence type="ECO:0000256" key="2">
    <source>
        <dbReference type="ARBA" id="ARBA00022450"/>
    </source>
</evidence>
<dbReference type="GO" id="GO:0043041">
    <property type="term" value="P:amino acid activation for nonribosomal peptide biosynthetic process"/>
    <property type="evidence" value="ECO:0007669"/>
    <property type="project" value="TreeGrafter"/>
</dbReference>
<dbReference type="GO" id="GO:0044550">
    <property type="term" value="P:secondary metabolite biosynthetic process"/>
    <property type="evidence" value="ECO:0007669"/>
    <property type="project" value="TreeGrafter"/>
</dbReference>
<dbReference type="AlphaFoldDB" id="A0AA41L6X7"/>
<keyword evidence="2" id="KW-0596">Phosphopantetheine</keyword>
<dbReference type="InterPro" id="IPR036736">
    <property type="entry name" value="ACP-like_sf"/>
</dbReference>
<dbReference type="PANTHER" id="PTHR45527:SF1">
    <property type="entry name" value="FATTY ACID SYNTHASE"/>
    <property type="match status" value="1"/>
</dbReference>
<dbReference type="Pfam" id="PF00668">
    <property type="entry name" value="Condensation"/>
    <property type="match status" value="1"/>
</dbReference>
<evidence type="ECO:0000256" key="1">
    <source>
        <dbReference type="ARBA" id="ARBA00001957"/>
    </source>
</evidence>
<dbReference type="Gene3D" id="3.30.300.30">
    <property type="match status" value="1"/>
</dbReference>
<gene>
    <name evidence="5" type="ORF">KVP70_33105</name>
</gene>
<dbReference type="InterPro" id="IPR006162">
    <property type="entry name" value="Ppantetheine_attach_site"/>
</dbReference>
<dbReference type="Gene3D" id="1.10.1200.10">
    <property type="entry name" value="ACP-like"/>
    <property type="match status" value="1"/>
</dbReference>
<evidence type="ECO:0000256" key="3">
    <source>
        <dbReference type="ARBA" id="ARBA00022553"/>
    </source>
</evidence>
<dbReference type="Pfam" id="PF00550">
    <property type="entry name" value="PP-binding"/>
    <property type="match status" value="1"/>
</dbReference>
<dbReference type="InterPro" id="IPR001242">
    <property type="entry name" value="Condensation_dom"/>
</dbReference>
<dbReference type="GO" id="GO:0003824">
    <property type="term" value="F:catalytic activity"/>
    <property type="evidence" value="ECO:0007669"/>
    <property type="project" value="InterPro"/>
</dbReference>
<keyword evidence="3" id="KW-0597">Phosphoprotein</keyword>
<dbReference type="GO" id="GO:0031177">
    <property type="term" value="F:phosphopantetheine binding"/>
    <property type="evidence" value="ECO:0007669"/>
    <property type="project" value="TreeGrafter"/>
</dbReference>
<dbReference type="PANTHER" id="PTHR45527">
    <property type="entry name" value="NONRIBOSOMAL PEPTIDE SYNTHETASE"/>
    <property type="match status" value="1"/>
</dbReference>
<organism evidence="5 6">
    <name type="scientific">Duganella violaceipulchra</name>
    <dbReference type="NCBI Taxonomy" id="2849652"/>
    <lineage>
        <taxon>Bacteria</taxon>
        <taxon>Pseudomonadati</taxon>
        <taxon>Pseudomonadota</taxon>
        <taxon>Betaproteobacteria</taxon>
        <taxon>Burkholderiales</taxon>
        <taxon>Oxalobacteraceae</taxon>
        <taxon>Telluria group</taxon>
        <taxon>Duganella</taxon>
    </lineage>
</organism>
<feature type="non-terminal residue" evidence="5">
    <location>
        <position position="248"/>
    </location>
</feature>
<dbReference type="PROSITE" id="PS50075">
    <property type="entry name" value="CARRIER"/>
    <property type="match status" value="1"/>
</dbReference>
<feature type="non-terminal residue" evidence="5">
    <location>
        <position position="1"/>
    </location>
</feature>
<protein>
    <submittedName>
        <fullName evidence="5">Non-ribosomal peptide synthetase</fullName>
    </submittedName>
</protein>
<dbReference type="InterPro" id="IPR045851">
    <property type="entry name" value="AMP-bd_C_sf"/>
</dbReference>
<dbReference type="EMBL" id="JAHTGR010000091">
    <property type="protein sequence ID" value="MBV6325749.1"/>
    <property type="molecule type" value="Genomic_DNA"/>
</dbReference>
<dbReference type="GO" id="GO:0005737">
    <property type="term" value="C:cytoplasm"/>
    <property type="evidence" value="ECO:0007669"/>
    <property type="project" value="TreeGrafter"/>
</dbReference>
<sequence length="248" mass="26559">RAELARTLSEFMLPGAYVVLDAFPLTPNGKLDRKALPAPDGDAYAARGYEAPQGETETTLAAIWADLLKLEQVGRHDNFFELGGHSLLAVALIERMRRAGVQTDVRSLFGTPTIAALAAGGGSGDVVVPANGIADGCAAITPDMLPLVQLSQQQIDGIVAAVPGGAANIQDIYPLAPLQEGILFHHMMQSEGDAYIMPTLIEFDTRARLDGFLSTLQTVVDRHDILRTAVLWDGLAEPVQVVWRRAPL</sequence>
<dbReference type="Gene3D" id="3.30.559.10">
    <property type="entry name" value="Chloramphenicol acetyltransferase-like domain"/>
    <property type="match status" value="1"/>
</dbReference>
<dbReference type="FunFam" id="1.10.1200.10:FF:000005">
    <property type="entry name" value="Nonribosomal peptide synthetase 1"/>
    <property type="match status" value="1"/>
</dbReference>
<evidence type="ECO:0000313" key="6">
    <source>
        <dbReference type="Proteomes" id="UP001155901"/>
    </source>
</evidence>
<dbReference type="SUPFAM" id="SSF56801">
    <property type="entry name" value="Acetyl-CoA synthetase-like"/>
    <property type="match status" value="1"/>
</dbReference>
<dbReference type="InterPro" id="IPR023213">
    <property type="entry name" value="CAT-like_dom_sf"/>
</dbReference>
<dbReference type="PROSITE" id="PS00012">
    <property type="entry name" value="PHOSPHOPANTETHEINE"/>
    <property type="match status" value="1"/>
</dbReference>
<dbReference type="SUPFAM" id="SSF47336">
    <property type="entry name" value="ACP-like"/>
    <property type="match status" value="1"/>
</dbReference>
<evidence type="ECO:0000259" key="4">
    <source>
        <dbReference type="PROSITE" id="PS50075"/>
    </source>
</evidence>
<proteinExistence type="predicted"/>
<dbReference type="SUPFAM" id="SSF52777">
    <property type="entry name" value="CoA-dependent acyltransferases"/>
    <property type="match status" value="1"/>
</dbReference>